<evidence type="ECO:0000313" key="3">
    <source>
        <dbReference type="Proteomes" id="UP000830113"/>
    </source>
</evidence>
<keyword evidence="3" id="KW-1185">Reference proteome</keyword>
<protein>
    <submittedName>
        <fullName evidence="2">Nucleoprotein</fullName>
    </submittedName>
</protein>
<gene>
    <name evidence="2" type="primary">ORF6</name>
</gene>
<feature type="compositionally biased region" description="Basic residues" evidence="1">
    <location>
        <begin position="26"/>
        <end position="45"/>
    </location>
</feature>
<dbReference type="KEGG" id="vg:80538486"/>
<evidence type="ECO:0000313" key="2">
    <source>
        <dbReference type="EMBL" id="QFU19810.1"/>
    </source>
</evidence>
<reference evidence="2 3" key="1">
    <citation type="journal article" date="2019" name="Front Vet Sci">
        <title>Longitudinal and Cross-Sectional Sampling of Serpentovirus (Nidovirus) Infection in Captive Snakes Reveals High Prevalence, Persistent Infection, and Increased Mortality in Pythons and Divergent Serpentovirus Infection in Boas and Colubrids.</title>
        <authorList>
            <person name="Hoon-Hanks L.L."/>
            <person name="Ossiboff R.J."/>
            <person name="Bartolini P."/>
            <person name="Fogelson S.B."/>
            <person name="Perry S.M."/>
            <person name="Stohr A.C."/>
            <person name="Cross S.T."/>
            <person name="Wellehan J.F.X."/>
            <person name="Jacobson E.R."/>
            <person name="Dubovi E.J."/>
            <person name="Stenglein M.D."/>
        </authorList>
    </citation>
    <scope>NUCLEOTIDE SEQUENCE [LARGE SCALE GENOMIC DNA]</scope>
    <source>
        <strain evidence="2">L25</strain>
    </source>
</reference>
<dbReference type="Proteomes" id="UP000830113">
    <property type="component" value="Segment"/>
</dbReference>
<organism evidence="2 3">
    <name type="scientific">Serpentovirinae sp. isolate L25</name>
    <dbReference type="NCBI Taxonomy" id="3071293"/>
    <lineage>
        <taxon>Viruses</taxon>
        <taxon>Riboviria</taxon>
        <taxon>Orthornavirae</taxon>
        <taxon>Pisuviricota</taxon>
        <taxon>Pisoniviricetes</taxon>
        <taxon>Nidovirales</taxon>
        <taxon>Tornidovirineae</taxon>
        <taxon>Tobaniviridae</taxon>
        <taxon>Serpentovirinae</taxon>
        <taxon>Infratovirus</taxon>
        <taxon>Selatovirus</taxon>
        <taxon>Infratovirus latu</taxon>
    </lineage>
</organism>
<name>A0AAE6TW11_9NIDO</name>
<evidence type="ECO:0000256" key="1">
    <source>
        <dbReference type="SAM" id="MobiDB-lite"/>
    </source>
</evidence>
<sequence length="178" mass="19649">MAALNPNAPAFVPQTTPFGPPIMFMPRRRPQPRRRQPLRRRRPQRRNNQNNNNPNSLLLAKSAQQQQGLAQQVSKLTTTVNKLTTQNTTIAPQLQTASHAAAPTLLVTPQSGSDVRLNSHPDALNYLYRHLVRVLRTGAGSIISGNGNILLRVEFPSNQVSHSEGQLRIQIAGESTTD</sequence>
<accession>A0AAE6TW11</accession>
<feature type="region of interest" description="Disordered" evidence="1">
    <location>
        <begin position="1"/>
        <end position="56"/>
    </location>
</feature>
<feature type="compositionally biased region" description="Low complexity" evidence="1">
    <location>
        <begin position="46"/>
        <end position="56"/>
    </location>
</feature>
<proteinExistence type="predicted"/>
<dbReference type="EMBL" id="MN161572">
    <property type="protein sequence ID" value="QFU19810.1"/>
    <property type="molecule type" value="Genomic_RNA"/>
</dbReference>